<dbReference type="Proteomes" id="UP000815846">
    <property type="component" value="Unassembled WGS sequence"/>
</dbReference>
<gene>
    <name evidence="2" type="ORF">CWS31_007060</name>
</gene>
<reference evidence="2 3" key="1">
    <citation type="submission" date="2019-08" db="EMBL/GenBank/DDBJ databases">
        <title>Microbe sample from Colwellia echini.</title>
        <authorList>
            <person name="Christiansen L."/>
            <person name="Pathiraja D."/>
            <person name="Schultz-Johansen M."/>
            <person name="Choi I.-G."/>
            <person name="Stougaard P."/>
        </authorList>
    </citation>
    <scope>NUCLEOTIDE SEQUENCE [LARGE SCALE GENOMIC DNA]</scope>
    <source>
        <strain evidence="2 3">A3</strain>
    </source>
</reference>
<accession>A0ABY3MXZ1</accession>
<proteinExistence type="predicted"/>
<protein>
    <recommendedName>
        <fullName evidence="1">Macro domain-containing protein</fullName>
    </recommendedName>
</protein>
<comment type="caution">
    <text evidence="2">The sequence shown here is derived from an EMBL/GenBank/DDBJ whole genome shotgun (WGS) entry which is preliminary data.</text>
</comment>
<dbReference type="SUPFAM" id="SSF52949">
    <property type="entry name" value="Macro domain-like"/>
    <property type="match status" value="1"/>
</dbReference>
<dbReference type="Gene3D" id="3.40.220.10">
    <property type="entry name" value="Leucine Aminopeptidase, subunit E, domain 1"/>
    <property type="match status" value="1"/>
</dbReference>
<sequence>MAAIFAVGSIGVLTTSFKEIVFHELLNFSTGKDIEPSSAPETFYILLVTSIVCAVVSHLLGVKKDQVLVFERGTLESFQCSNSIIHCYLGSVTNISGIDVVVASENTDLNLGSISGTSVSGRIRKLAAEKDITENLLKDHLFDHIQDWKNNQNTLGPYNLGTCIFSPPFNAQLHGVKSIVNAVAVKKNHHNTFSIDYVAIDNIIEKSITYCVSKGFESIFIPVFGLGSGGLSPEKCIDITVKSVIKQLNKTDYVLKVFIGVYREEDCLALLKSIAKSV</sequence>
<dbReference type="RefSeq" id="WP_148747742.1">
    <property type="nucleotide sequence ID" value="NZ_PJAI02000006.1"/>
</dbReference>
<evidence type="ECO:0000313" key="2">
    <source>
        <dbReference type="EMBL" id="TYK66026.1"/>
    </source>
</evidence>
<feature type="domain" description="Macro" evidence="1">
    <location>
        <begin position="72"/>
        <end position="278"/>
    </location>
</feature>
<keyword evidence="3" id="KW-1185">Reference proteome</keyword>
<dbReference type="InterPro" id="IPR043472">
    <property type="entry name" value="Macro_dom-like"/>
</dbReference>
<evidence type="ECO:0000313" key="3">
    <source>
        <dbReference type="Proteomes" id="UP000815846"/>
    </source>
</evidence>
<dbReference type="EMBL" id="PJAI02000006">
    <property type="protein sequence ID" value="TYK66026.1"/>
    <property type="molecule type" value="Genomic_DNA"/>
</dbReference>
<evidence type="ECO:0000259" key="1">
    <source>
        <dbReference type="PROSITE" id="PS51154"/>
    </source>
</evidence>
<name>A0ABY3MXZ1_9GAMM</name>
<dbReference type="PROSITE" id="PS51154">
    <property type="entry name" value="MACRO"/>
    <property type="match status" value="1"/>
</dbReference>
<organism evidence="2 3">
    <name type="scientific">Colwellia echini</name>
    <dbReference type="NCBI Taxonomy" id="1982103"/>
    <lineage>
        <taxon>Bacteria</taxon>
        <taxon>Pseudomonadati</taxon>
        <taxon>Pseudomonadota</taxon>
        <taxon>Gammaproteobacteria</taxon>
        <taxon>Alteromonadales</taxon>
        <taxon>Colwelliaceae</taxon>
        <taxon>Colwellia</taxon>
    </lineage>
</organism>
<dbReference type="InterPro" id="IPR002589">
    <property type="entry name" value="Macro_dom"/>
</dbReference>